<dbReference type="EMBL" id="DQ158856">
    <property type="protein sequence ID" value="ABA27166.1"/>
    <property type="molecule type" value="Genomic_DNA"/>
</dbReference>
<dbReference type="InterPro" id="IPR038582">
    <property type="entry name" value="Ribosomal_eS31_euk-type_sf"/>
</dbReference>
<organism evidence="5 6">
    <name type="scientific">Bigelowiella natans</name>
    <name type="common">Pedinomonas minutissima</name>
    <name type="synonym">Chlorarachnion sp. (strain CCMP621)</name>
    <dbReference type="NCBI Taxonomy" id="227086"/>
    <lineage>
        <taxon>Eukaryota</taxon>
        <taxon>Sar</taxon>
        <taxon>Rhizaria</taxon>
        <taxon>Cercozoa</taxon>
        <taxon>Chlorarachniophyceae</taxon>
        <taxon>Bigelowiella</taxon>
    </lineage>
</organism>
<evidence type="ECO:0000313" key="5">
    <source>
        <dbReference type="EMBL" id="ABA27166.1"/>
    </source>
</evidence>
<accession>Q3LWK0</accession>
<dbReference type="InterPro" id="IPR011332">
    <property type="entry name" value="Ribosomal_zn-bd"/>
</dbReference>
<dbReference type="InterPro" id="IPR002906">
    <property type="entry name" value="Ribosomal_eS31"/>
</dbReference>
<keyword evidence="2 5" id="KW-0689">Ribosomal protein</keyword>
<dbReference type="Pfam" id="PF01599">
    <property type="entry name" value="Ribosomal_S27"/>
    <property type="match status" value="1"/>
</dbReference>
<dbReference type="Gene3D" id="6.20.50.150">
    <property type="match status" value="1"/>
</dbReference>
<dbReference type="GeneID" id="5788344"/>
<dbReference type="AlphaFoldDB" id="Q3LWK0"/>
<gene>
    <name evidence="5" type="primary">rps27A</name>
</gene>
<sequence>MRTLSLYTLRGGKKKKKKKKIPNTPKKISHIRKKVKCSILNIIKINSNGLQVNEICRNKSCFYSCFLANHSNRNSCGRCGRSYIKKKINLI</sequence>
<evidence type="ECO:0000256" key="2">
    <source>
        <dbReference type="ARBA" id="ARBA00022980"/>
    </source>
</evidence>
<proteinExistence type="predicted"/>
<keyword evidence="5" id="KW-0542">Nucleomorph</keyword>
<protein>
    <submittedName>
        <fullName evidence="5">Ribosomal protein S27a</fullName>
    </submittedName>
</protein>
<name>Q3LWK0_BIGNA</name>
<evidence type="ECO:0000256" key="1">
    <source>
        <dbReference type="ARBA" id="ARBA00022833"/>
    </source>
</evidence>
<dbReference type="Proteomes" id="UP000243425">
    <property type="component" value="Nucleomorph 1"/>
</dbReference>
<reference evidence="5 6" key="1">
    <citation type="journal article" date="2006" name="Proc. Natl. Acad. Sci. U.S.A.">
        <title>Complete nucleotide sequence of the chlorarachniophyte nucleomorph: nature's smallest nucleus.</title>
        <authorList>
            <person name="Gilson P.R."/>
            <person name="Su V."/>
            <person name="Slamovits C.H."/>
            <person name="Reith M.E."/>
            <person name="Keeling P.J."/>
            <person name="McFadden G.I."/>
        </authorList>
    </citation>
    <scope>NUCLEOTIDE SEQUENCE [LARGE SCALE GENOMIC DNA]</scope>
    <source>
        <strain evidence="6">CCMP621</strain>
    </source>
</reference>
<feature type="domain" description="Small ribosomal subunit protein eS31" evidence="4">
    <location>
        <begin position="53"/>
        <end position="80"/>
    </location>
</feature>
<dbReference type="SUPFAM" id="SSF57829">
    <property type="entry name" value="Zn-binding ribosomal proteins"/>
    <property type="match status" value="1"/>
</dbReference>
<dbReference type="GO" id="GO:0005840">
    <property type="term" value="C:ribosome"/>
    <property type="evidence" value="ECO:0007669"/>
    <property type="project" value="UniProtKB-KW"/>
</dbReference>
<keyword evidence="1" id="KW-0862">Zinc</keyword>
<keyword evidence="3" id="KW-0687">Ribonucleoprotein</keyword>
<evidence type="ECO:0000256" key="3">
    <source>
        <dbReference type="ARBA" id="ARBA00023274"/>
    </source>
</evidence>
<geneLocation type="nucleomorph" evidence="5"/>
<dbReference type="GO" id="GO:1990904">
    <property type="term" value="C:ribonucleoprotein complex"/>
    <property type="evidence" value="ECO:0007669"/>
    <property type="project" value="UniProtKB-KW"/>
</dbReference>
<evidence type="ECO:0000259" key="4">
    <source>
        <dbReference type="Pfam" id="PF01599"/>
    </source>
</evidence>
<dbReference type="GO" id="GO:0003735">
    <property type="term" value="F:structural constituent of ribosome"/>
    <property type="evidence" value="ECO:0007669"/>
    <property type="project" value="InterPro"/>
</dbReference>
<dbReference type="GO" id="GO:0006412">
    <property type="term" value="P:translation"/>
    <property type="evidence" value="ECO:0007669"/>
    <property type="project" value="InterPro"/>
</dbReference>
<evidence type="ECO:0000313" key="6">
    <source>
        <dbReference type="Proteomes" id="UP000243425"/>
    </source>
</evidence>
<dbReference type="RefSeq" id="XP_001712778.1">
    <property type="nucleotide sequence ID" value="XM_001712726.1"/>
</dbReference>